<organism evidence="2 3">
    <name type="scientific">Plantibacter flavus</name>
    <dbReference type="NCBI Taxonomy" id="150123"/>
    <lineage>
        <taxon>Bacteria</taxon>
        <taxon>Bacillati</taxon>
        <taxon>Actinomycetota</taxon>
        <taxon>Actinomycetes</taxon>
        <taxon>Micrococcales</taxon>
        <taxon>Microbacteriaceae</taxon>
        <taxon>Plantibacter</taxon>
    </lineage>
</organism>
<dbReference type="PANTHER" id="PTHR30212:SF2">
    <property type="entry name" value="PROTEIN YIIM"/>
    <property type="match status" value="1"/>
</dbReference>
<dbReference type="Gene3D" id="2.40.33.20">
    <property type="entry name" value="PK beta-barrel domain-like"/>
    <property type="match status" value="1"/>
</dbReference>
<comment type="caution">
    <text evidence="2">The sequence shown here is derived from an EMBL/GenBank/DDBJ whole genome shotgun (WGS) entry which is preliminary data.</text>
</comment>
<evidence type="ECO:0000259" key="1">
    <source>
        <dbReference type="PROSITE" id="PS51340"/>
    </source>
</evidence>
<dbReference type="AlphaFoldDB" id="A0A3N2C648"/>
<evidence type="ECO:0000313" key="3">
    <source>
        <dbReference type="Proteomes" id="UP000266915"/>
    </source>
</evidence>
<dbReference type="SUPFAM" id="SSF50800">
    <property type="entry name" value="PK beta-barrel domain-like"/>
    <property type="match status" value="1"/>
</dbReference>
<dbReference type="Proteomes" id="UP000266915">
    <property type="component" value="Unassembled WGS sequence"/>
</dbReference>
<dbReference type="RefSeq" id="WP_085513933.1">
    <property type="nucleotide sequence ID" value="NZ_FXAP01000006.1"/>
</dbReference>
<dbReference type="GO" id="GO:0030151">
    <property type="term" value="F:molybdenum ion binding"/>
    <property type="evidence" value="ECO:0007669"/>
    <property type="project" value="InterPro"/>
</dbReference>
<keyword evidence="3" id="KW-1185">Reference proteome</keyword>
<dbReference type="InterPro" id="IPR052353">
    <property type="entry name" value="Benzoxazolinone_Detox_Enz"/>
</dbReference>
<dbReference type="EMBL" id="RKHL01000001">
    <property type="protein sequence ID" value="ROR82993.1"/>
    <property type="molecule type" value="Genomic_DNA"/>
</dbReference>
<dbReference type="PROSITE" id="PS51340">
    <property type="entry name" value="MOSC"/>
    <property type="match status" value="1"/>
</dbReference>
<protein>
    <submittedName>
        <fullName evidence="2">MOSC domain-containing protein YiiM</fullName>
    </submittedName>
</protein>
<name>A0A3N2C648_9MICO</name>
<gene>
    <name evidence="2" type="ORF">EDD42_3095</name>
</gene>
<feature type="domain" description="MOSC" evidence="1">
    <location>
        <begin position="28"/>
        <end position="163"/>
    </location>
</feature>
<reference evidence="2 3" key="1">
    <citation type="submission" date="2018-11" db="EMBL/GenBank/DDBJ databases">
        <title>Sequencing the genomes of 1000 actinobacteria strains.</title>
        <authorList>
            <person name="Klenk H.-P."/>
        </authorList>
    </citation>
    <scope>NUCLEOTIDE SEQUENCE [LARGE SCALE GENOMIC DNA]</scope>
    <source>
        <strain evidence="2 3">DSM 14012</strain>
    </source>
</reference>
<dbReference type="Pfam" id="PF03473">
    <property type="entry name" value="MOSC"/>
    <property type="match status" value="1"/>
</dbReference>
<dbReference type="GO" id="GO:0030170">
    <property type="term" value="F:pyridoxal phosphate binding"/>
    <property type="evidence" value="ECO:0007669"/>
    <property type="project" value="InterPro"/>
</dbReference>
<accession>A0A3N2C648</accession>
<dbReference type="GO" id="GO:0003824">
    <property type="term" value="F:catalytic activity"/>
    <property type="evidence" value="ECO:0007669"/>
    <property type="project" value="InterPro"/>
</dbReference>
<dbReference type="InterPro" id="IPR005302">
    <property type="entry name" value="MoCF_Sase_C"/>
</dbReference>
<dbReference type="InterPro" id="IPR011037">
    <property type="entry name" value="Pyrv_Knase-like_insert_dom_sf"/>
</dbReference>
<evidence type="ECO:0000313" key="2">
    <source>
        <dbReference type="EMBL" id="ROR82993.1"/>
    </source>
</evidence>
<proteinExistence type="predicted"/>
<sequence>MSELLALCRVEALQMDDGSIGVTAIDKRPVDEPLHVRPMGLYGDVQADRKHHGGLTKALYAYAEEDARFWEGELGREITPGLFGENLRTQGLDVNGAEIGERWRIGDTLVVEVTCPRTPCGTFQRRLGEPRWVKRFADAARPGAYLKVLKSGTVQAGDPIEIVRQPGHGVTIASWFAAADEAQAVTLEQSEQSGAVVLAPEIHESIKQLRRKRTV</sequence>
<dbReference type="PANTHER" id="PTHR30212">
    <property type="entry name" value="PROTEIN YIIM"/>
    <property type="match status" value="1"/>
</dbReference>